<proteinExistence type="predicted"/>
<dbReference type="InterPro" id="IPR010093">
    <property type="entry name" value="SinI_DNA-bd"/>
</dbReference>
<sequence length="88" mass="10132">MEMKKEKKFLSTTELAKLLGISRIAVFKKIKKGEIKAKKVGRNFIIHPKDVAEIWGEFLTKKQKKELDLAVDKTVKEYGETLKLLGQE</sequence>
<evidence type="ECO:0000313" key="2">
    <source>
        <dbReference type="EMBL" id="OGZ37140.1"/>
    </source>
</evidence>
<evidence type="ECO:0000313" key="3">
    <source>
        <dbReference type="Proteomes" id="UP000177061"/>
    </source>
</evidence>
<reference evidence="2 3" key="1">
    <citation type="journal article" date="2016" name="Nat. Commun.">
        <title>Thousands of microbial genomes shed light on interconnected biogeochemical processes in an aquifer system.</title>
        <authorList>
            <person name="Anantharaman K."/>
            <person name="Brown C.T."/>
            <person name="Hug L.A."/>
            <person name="Sharon I."/>
            <person name="Castelle C.J."/>
            <person name="Probst A.J."/>
            <person name="Thomas B.C."/>
            <person name="Singh A."/>
            <person name="Wilkins M.J."/>
            <person name="Karaoz U."/>
            <person name="Brodie E.L."/>
            <person name="Williams K.H."/>
            <person name="Hubbard S.S."/>
            <person name="Banfield J.F."/>
        </authorList>
    </citation>
    <scope>NUCLEOTIDE SEQUENCE [LARGE SCALE GENOMIC DNA]</scope>
</reference>
<feature type="domain" description="Helix-turn-helix" evidence="1">
    <location>
        <begin position="9"/>
        <end position="53"/>
    </location>
</feature>
<organism evidence="2 3">
    <name type="scientific">Candidatus Portnoybacteria bacterium RIFCSPHIGHO2_12_FULL_38_9</name>
    <dbReference type="NCBI Taxonomy" id="1801997"/>
    <lineage>
        <taxon>Bacteria</taxon>
        <taxon>Candidatus Portnoyibacteriota</taxon>
    </lineage>
</organism>
<dbReference type="Pfam" id="PF12728">
    <property type="entry name" value="HTH_17"/>
    <property type="match status" value="1"/>
</dbReference>
<evidence type="ECO:0000259" key="1">
    <source>
        <dbReference type="Pfam" id="PF12728"/>
    </source>
</evidence>
<gene>
    <name evidence="2" type="ORF">A3J64_01350</name>
</gene>
<accession>A0A1G2FHL8</accession>
<name>A0A1G2FHL8_9BACT</name>
<dbReference type="Proteomes" id="UP000177061">
    <property type="component" value="Unassembled WGS sequence"/>
</dbReference>
<dbReference type="InterPro" id="IPR041657">
    <property type="entry name" value="HTH_17"/>
</dbReference>
<dbReference type="AlphaFoldDB" id="A0A1G2FHL8"/>
<comment type="caution">
    <text evidence="2">The sequence shown here is derived from an EMBL/GenBank/DDBJ whole genome shotgun (WGS) entry which is preliminary data.</text>
</comment>
<dbReference type="GO" id="GO:0003677">
    <property type="term" value="F:DNA binding"/>
    <property type="evidence" value="ECO:0007669"/>
    <property type="project" value="InterPro"/>
</dbReference>
<dbReference type="NCBIfam" id="TIGR01764">
    <property type="entry name" value="excise"/>
    <property type="match status" value="1"/>
</dbReference>
<dbReference type="EMBL" id="MHNB01000015">
    <property type="protein sequence ID" value="OGZ37140.1"/>
    <property type="molecule type" value="Genomic_DNA"/>
</dbReference>
<protein>
    <recommendedName>
        <fullName evidence="1">Helix-turn-helix domain-containing protein</fullName>
    </recommendedName>
</protein>